<evidence type="ECO:0000313" key="3">
    <source>
        <dbReference type="Proteomes" id="UP001457282"/>
    </source>
</evidence>
<gene>
    <name evidence="2" type="ORF">M0R45_027065</name>
</gene>
<keyword evidence="3" id="KW-1185">Reference proteome</keyword>
<evidence type="ECO:0000313" key="2">
    <source>
        <dbReference type="EMBL" id="KAK9930005.1"/>
    </source>
</evidence>
<name>A0AAW1WZ76_RUBAR</name>
<comment type="caution">
    <text evidence="2">The sequence shown here is derived from an EMBL/GenBank/DDBJ whole genome shotgun (WGS) entry which is preliminary data.</text>
</comment>
<evidence type="ECO:0000256" key="1">
    <source>
        <dbReference type="SAM" id="MobiDB-lite"/>
    </source>
</evidence>
<dbReference type="Proteomes" id="UP001457282">
    <property type="component" value="Unassembled WGS sequence"/>
</dbReference>
<sequence length="81" mass="9011">MQPKVCQSENQRPNSMLTNLTRNSSIRDTEAERKEKEGGEGSNTTSRRDPKSAYNPASSIQKNLKLVHKVILILSACLVLV</sequence>
<accession>A0AAW1WZ76</accession>
<dbReference type="EMBL" id="JBEDUW010000005">
    <property type="protein sequence ID" value="KAK9930005.1"/>
    <property type="molecule type" value="Genomic_DNA"/>
</dbReference>
<feature type="compositionally biased region" description="Polar residues" evidence="1">
    <location>
        <begin position="1"/>
        <end position="24"/>
    </location>
</feature>
<protein>
    <submittedName>
        <fullName evidence="2">Uncharacterized protein</fullName>
    </submittedName>
</protein>
<feature type="compositionally biased region" description="Basic and acidic residues" evidence="1">
    <location>
        <begin position="25"/>
        <end position="39"/>
    </location>
</feature>
<feature type="region of interest" description="Disordered" evidence="1">
    <location>
        <begin position="1"/>
        <end position="56"/>
    </location>
</feature>
<reference evidence="2 3" key="1">
    <citation type="journal article" date="2023" name="G3 (Bethesda)">
        <title>A chromosome-length genome assembly and annotation of blackberry (Rubus argutus, cv. 'Hillquist').</title>
        <authorList>
            <person name="Bruna T."/>
            <person name="Aryal R."/>
            <person name="Dudchenko O."/>
            <person name="Sargent D.J."/>
            <person name="Mead D."/>
            <person name="Buti M."/>
            <person name="Cavallini A."/>
            <person name="Hytonen T."/>
            <person name="Andres J."/>
            <person name="Pham M."/>
            <person name="Weisz D."/>
            <person name="Mascagni F."/>
            <person name="Usai G."/>
            <person name="Natali L."/>
            <person name="Bassil N."/>
            <person name="Fernandez G.E."/>
            <person name="Lomsadze A."/>
            <person name="Armour M."/>
            <person name="Olukolu B."/>
            <person name="Poorten T."/>
            <person name="Britton C."/>
            <person name="Davik J."/>
            <person name="Ashrafi H."/>
            <person name="Aiden E.L."/>
            <person name="Borodovsky M."/>
            <person name="Worthington M."/>
        </authorList>
    </citation>
    <scope>NUCLEOTIDE SEQUENCE [LARGE SCALE GENOMIC DNA]</scope>
    <source>
        <strain evidence="2">PI 553951</strain>
    </source>
</reference>
<organism evidence="2 3">
    <name type="scientific">Rubus argutus</name>
    <name type="common">Southern blackberry</name>
    <dbReference type="NCBI Taxonomy" id="59490"/>
    <lineage>
        <taxon>Eukaryota</taxon>
        <taxon>Viridiplantae</taxon>
        <taxon>Streptophyta</taxon>
        <taxon>Embryophyta</taxon>
        <taxon>Tracheophyta</taxon>
        <taxon>Spermatophyta</taxon>
        <taxon>Magnoliopsida</taxon>
        <taxon>eudicotyledons</taxon>
        <taxon>Gunneridae</taxon>
        <taxon>Pentapetalae</taxon>
        <taxon>rosids</taxon>
        <taxon>fabids</taxon>
        <taxon>Rosales</taxon>
        <taxon>Rosaceae</taxon>
        <taxon>Rosoideae</taxon>
        <taxon>Rosoideae incertae sedis</taxon>
        <taxon>Rubus</taxon>
    </lineage>
</organism>
<dbReference type="AlphaFoldDB" id="A0AAW1WZ76"/>
<proteinExistence type="predicted"/>